<feature type="domain" description="Secretion system C-terminal sorting" evidence="3">
    <location>
        <begin position="258"/>
        <end position="329"/>
    </location>
</feature>
<dbReference type="OrthoDB" id="9809583at2"/>
<name>A0A1I5CFW0_9FLAO</name>
<dbReference type="STRING" id="913024.SAMN05421741_11263"/>
<feature type="signal peptide" evidence="2">
    <location>
        <begin position="1"/>
        <end position="20"/>
    </location>
</feature>
<sequence length="331" mass="37233">MKKTTFLAIIALLLFNSVNAQVLYDEDFDNFQLGNLSTDLTGAAPGQGGWYVTSQTNNIKAEIINEAGRGKVIGFGWSNSQPSFISVKISLKDISSLWNSRLPSNNIFKMEYELYIKKNDLQSADFLFGVSTFDMSGKYLSQTYSKIINKILVLGGSGLLNGFNVPYNYTWVKVEVFHDYNTFQTYYHIPALKFLLTQSMLNKTLPESTIDTITMGLSLHNFTYSNSLVKIDNLKLSAISTLPNFLNTNSYISRKFNLYPNPATNIVNITNSENIVVKQVEIYDLAGKLINTQNFNNEAEIQLNIETLTSGTYLLHLHTNEGMAVKKLIKK</sequence>
<keyword evidence="1 2" id="KW-0732">Signal</keyword>
<dbReference type="InterPro" id="IPR026444">
    <property type="entry name" value="Secre_tail"/>
</dbReference>
<proteinExistence type="predicted"/>
<evidence type="ECO:0000256" key="2">
    <source>
        <dbReference type="SAM" id="SignalP"/>
    </source>
</evidence>
<dbReference type="EMBL" id="FOVI01000012">
    <property type="protein sequence ID" value="SFN85899.1"/>
    <property type="molecule type" value="Genomic_DNA"/>
</dbReference>
<evidence type="ECO:0000313" key="4">
    <source>
        <dbReference type="EMBL" id="SFN85899.1"/>
    </source>
</evidence>
<feature type="chain" id="PRO_5011699437" evidence="2">
    <location>
        <begin position="21"/>
        <end position="331"/>
    </location>
</feature>
<dbReference type="AlphaFoldDB" id="A0A1I5CFW0"/>
<dbReference type="Pfam" id="PF18962">
    <property type="entry name" value="Por_Secre_tail"/>
    <property type="match status" value="1"/>
</dbReference>
<dbReference type="Proteomes" id="UP000199036">
    <property type="component" value="Unassembled WGS sequence"/>
</dbReference>
<dbReference type="RefSeq" id="WP_091523301.1">
    <property type="nucleotide sequence ID" value="NZ_FOVI01000012.1"/>
</dbReference>
<reference evidence="5" key="1">
    <citation type="submission" date="2016-10" db="EMBL/GenBank/DDBJ databases">
        <authorList>
            <person name="Varghese N."/>
            <person name="Submissions S."/>
        </authorList>
    </citation>
    <scope>NUCLEOTIDE SEQUENCE [LARGE SCALE GENOMIC DNA]</scope>
    <source>
        <strain evidence="5">DS-12</strain>
    </source>
</reference>
<evidence type="ECO:0000256" key="1">
    <source>
        <dbReference type="ARBA" id="ARBA00022729"/>
    </source>
</evidence>
<accession>A0A1I5CFW0</accession>
<gene>
    <name evidence="4" type="ORF">SAMN05421741_11263</name>
</gene>
<keyword evidence="5" id="KW-1185">Reference proteome</keyword>
<protein>
    <submittedName>
        <fullName evidence="4">Por secretion system C-terminal sorting domain-containing protein</fullName>
    </submittedName>
</protein>
<organism evidence="4 5">
    <name type="scientific">Paenimyroides ummariense</name>
    <dbReference type="NCBI Taxonomy" id="913024"/>
    <lineage>
        <taxon>Bacteria</taxon>
        <taxon>Pseudomonadati</taxon>
        <taxon>Bacteroidota</taxon>
        <taxon>Flavobacteriia</taxon>
        <taxon>Flavobacteriales</taxon>
        <taxon>Flavobacteriaceae</taxon>
        <taxon>Paenimyroides</taxon>
    </lineage>
</organism>
<dbReference type="NCBIfam" id="TIGR04183">
    <property type="entry name" value="Por_Secre_tail"/>
    <property type="match status" value="1"/>
</dbReference>
<evidence type="ECO:0000313" key="5">
    <source>
        <dbReference type="Proteomes" id="UP000199036"/>
    </source>
</evidence>
<evidence type="ECO:0000259" key="3">
    <source>
        <dbReference type="Pfam" id="PF18962"/>
    </source>
</evidence>